<evidence type="ECO:0000313" key="1">
    <source>
        <dbReference type="EMBL" id="MBB4278524.1"/>
    </source>
</evidence>
<sequence length="69" mass="7017">MSAFSLATVSGAESCLTLPLVDAQPANKAAVTTDINPSKRILGAAAKSSFQISIGTARNGCSNQRPPGR</sequence>
<dbReference type="EMBL" id="JACIGM010000019">
    <property type="protein sequence ID" value="MBB4278524.1"/>
    <property type="molecule type" value="Genomic_DNA"/>
</dbReference>
<name>A0A7W6WI46_9HYPH</name>
<reference evidence="1 2" key="1">
    <citation type="submission" date="2020-08" db="EMBL/GenBank/DDBJ databases">
        <title>Genomic Encyclopedia of Type Strains, Phase IV (KMG-V): Genome sequencing to study the core and pangenomes of soil and plant-associated prokaryotes.</title>
        <authorList>
            <person name="Whitman W."/>
        </authorList>
    </citation>
    <scope>NUCLEOTIDE SEQUENCE [LARGE SCALE GENOMIC DNA]</scope>
    <source>
        <strain evidence="1 2">SEMIA 402</strain>
    </source>
</reference>
<organism evidence="1 2">
    <name type="scientific">Rhizobium mongolense</name>
    <dbReference type="NCBI Taxonomy" id="57676"/>
    <lineage>
        <taxon>Bacteria</taxon>
        <taxon>Pseudomonadati</taxon>
        <taxon>Pseudomonadota</taxon>
        <taxon>Alphaproteobacteria</taxon>
        <taxon>Hyphomicrobiales</taxon>
        <taxon>Rhizobiaceae</taxon>
        <taxon>Rhizobium/Agrobacterium group</taxon>
        <taxon>Rhizobium</taxon>
    </lineage>
</organism>
<accession>A0A7W6WI46</accession>
<comment type="caution">
    <text evidence="1">The sequence shown here is derived from an EMBL/GenBank/DDBJ whole genome shotgun (WGS) entry which is preliminary data.</text>
</comment>
<dbReference type="RefSeq" id="WP_246778762.1">
    <property type="nucleotide sequence ID" value="NZ_JACIGM010000019.1"/>
</dbReference>
<gene>
    <name evidence="1" type="ORF">GGE12_006335</name>
</gene>
<proteinExistence type="predicted"/>
<evidence type="ECO:0000313" key="2">
    <source>
        <dbReference type="Proteomes" id="UP000533641"/>
    </source>
</evidence>
<dbReference type="Proteomes" id="UP000533641">
    <property type="component" value="Unassembled WGS sequence"/>
</dbReference>
<protein>
    <submittedName>
        <fullName evidence="1">Uncharacterized protein</fullName>
    </submittedName>
</protein>
<dbReference type="AlphaFoldDB" id="A0A7W6WI46"/>